<reference evidence="2 3" key="1">
    <citation type="journal article" date="2013" name="Nature">
        <title>Insights into bilaterian evolution from three spiralian genomes.</title>
        <authorList>
            <person name="Simakov O."/>
            <person name="Marletaz F."/>
            <person name="Cho S.J."/>
            <person name="Edsinger-Gonzales E."/>
            <person name="Havlak P."/>
            <person name="Hellsten U."/>
            <person name="Kuo D.H."/>
            <person name="Larsson T."/>
            <person name="Lv J."/>
            <person name="Arendt D."/>
            <person name="Savage R."/>
            <person name="Osoegawa K."/>
            <person name="de Jong P."/>
            <person name="Grimwood J."/>
            <person name="Chapman J.A."/>
            <person name="Shapiro H."/>
            <person name="Aerts A."/>
            <person name="Otillar R.P."/>
            <person name="Terry A.Y."/>
            <person name="Boore J.L."/>
            <person name="Grigoriev I.V."/>
            <person name="Lindberg D.R."/>
            <person name="Seaver E.C."/>
            <person name="Weisblat D.A."/>
            <person name="Putnam N.H."/>
            <person name="Rokhsar D.S."/>
        </authorList>
    </citation>
    <scope>NUCLEOTIDE SEQUENCE [LARGE SCALE GENOMIC DNA]</scope>
</reference>
<dbReference type="HOGENOM" id="CLU_1760854_0_0_1"/>
<proteinExistence type="predicted"/>
<organism evidence="2 3">
    <name type="scientific">Lottia gigantea</name>
    <name type="common">Giant owl limpet</name>
    <dbReference type="NCBI Taxonomy" id="225164"/>
    <lineage>
        <taxon>Eukaryota</taxon>
        <taxon>Metazoa</taxon>
        <taxon>Spiralia</taxon>
        <taxon>Lophotrochozoa</taxon>
        <taxon>Mollusca</taxon>
        <taxon>Gastropoda</taxon>
        <taxon>Patellogastropoda</taxon>
        <taxon>Lottioidea</taxon>
        <taxon>Lottiidae</taxon>
        <taxon>Lottia</taxon>
    </lineage>
</organism>
<feature type="compositionally biased region" description="Basic residues" evidence="1">
    <location>
        <begin position="37"/>
        <end position="72"/>
    </location>
</feature>
<dbReference type="EMBL" id="KB202283">
    <property type="protein sequence ID" value="ESO91402.1"/>
    <property type="molecule type" value="Genomic_DNA"/>
</dbReference>
<gene>
    <name evidence="2" type="ORF">LOTGIDRAFT_153839</name>
</gene>
<dbReference type="GeneID" id="20236124"/>
<keyword evidence="3" id="KW-1185">Reference proteome</keyword>
<dbReference type="KEGG" id="lgi:LOTGIDRAFT_153839"/>
<protein>
    <submittedName>
        <fullName evidence="2">Uncharacterized protein</fullName>
    </submittedName>
</protein>
<evidence type="ECO:0000256" key="1">
    <source>
        <dbReference type="SAM" id="MobiDB-lite"/>
    </source>
</evidence>
<dbReference type="STRING" id="225164.V4A405"/>
<evidence type="ECO:0000313" key="2">
    <source>
        <dbReference type="EMBL" id="ESO91402.1"/>
    </source>
</evidence>
<sequence length="148" mass="17550">MRESEEKGEEKGEEKSEEKGEEKNEERSEEKGERAMKRARKKARKKARKRAKKKARKNARKGARKKARERGKRVIGSELVQKYVEKGARMLRELFEVARAKKACIKWTDYVAVIKDKYGMTSIRPEEYLIYEKRLKSYIFYGALRTKD</sequence>
<feature type="compositionally biased region" description="Basic and acidic residues" evidence="1">
    <location>
        <begin position="1"/>
        <end position="36"/>
    </location>
</feature>
<dbReference type="RefSeq" id="XP_009058093.1">
    <property type="nucleotide sequence ID" value="XM_009059845.1"/>
</dbReference>
<evidence type="ECO:0000313" key="3">
    <source>
        <dbReference type="Proteomes" id="UP000030746"/>
    </source>
</evidence>
<feature type="region of interest" description="Disordered" evidence="1">
    <location>
        <begin position="1"/>
        <end position="72"/>
    </location>
</feature>
<dbReference type="Proteomes" id="UP000030746">
    <property type="component" value="Unassembled WGS sequence"/>
</dbReference>
<dbReference type="OrthoDB" id="39734at2759"/>
<name>V4A405_LOTGI</name>
<accession>V4A405</accession>
<dbReference type="AlphaFoldDB" id="V4A405"/>
<dbReference type="CTD" id="20236124"/>